<dbReference type="Pfam" id="PF00543">
    <property type="entry name" value="P-II"/>
    <property type="match status" value="1"/>
</dbReference>
<keyword evidence="2" id="KW-1185">Reference proteome</keyword>
<dbReference type="GO" id="GO:0030234">
    <property type="term" value="F:enzyme regulator activity"/>
    <property type="evidence" value="ECO:0007669"/>
    <property type="project" value="InterPro"/>
</dbReference>
<dbReference type="GO" id="GO:0005829">
    <property type="term" value="C:cytosol"/>
    <property type="evidence" value="ECO:0007669"/>
    <property type="project" value="TreeGrafter"/>
</dbReference>
<name>A0A517LW09_9BACT</name>
<dbReference type="GO" id="GO:0005524">
    <property type="term" value="F:ATP binding"/>
    <property type="evidence" value="ECO:0007669"/>
    <property type="project" value="TreeGrafter"/>
</dbReference>
<gene>
    <name evidence="1" type="primary">glnK</name>
    <name evidence="1" type="ORF">EC9_09820</name>
</gene>
<dbReference type="InterPro" id="IPR002187">
    <property type="entry name" value="N-reg_PII"/>
</dbReference>
<proteinExistence type="predicted"/>
<organism evidence="1 2">
    <name type="scientific">Rosistilla ulvae</name>
    <dbReference type="NCBI Taxonomy" id="1930277"/>
    <lineage>
        <taxon>Bacteria</taxon>
        <taxon>Pseudomonadati</taxon>
        <taxon>Planctomycetota</taxon>
        <taxon>Planctomycetia</taxon>
        <taxon>Pirellulales</taxon>
        <taxon>Pirellulaceae</taxon>
        <taxon>Rosistilla</taxon>
    </lineage>
</organism>
<dbReference type="GO" id="GO:0006808">
    <property type="term" value="P:regulation of nitrogen utilization"/>
    <property type="evidence" value="ECO:0007669"/>
    <property type="project" value="InterPro"/>
</dbReference>
<accession>A0A517LW09</accession>
<dbReference type="SMART" id="SM00938">
    <property type="entry name" value="P-II"/>
    <property type="match status" value="1"/>
</dbReference>
<dbReference type="SUPFAM" id="SSF54913">
    <property type="entry name" value="GlnB-like"/>
    <property type="match status" value="1"/>
</dbReference>
<dbReference type="InterPro" id="IPR015867">
    <property type="entry name" value="N-reg_PII/ATP_PRibTrfase_C"/>
</dbReference>
<sequence length="113" mass="12534">MKRIEAIIDAEHLEEVNAALEEIGVHRILVTEVRGFIRKQIQASGLDRSGSFFFVPKCKLDISVVDAHLRRAAHAIFAASNTRVLVDGKLFLEDMESEFTPQWGSAQLNGVAS</sequence>
<dbReference type="PROSITE" id="PS51343">
    <property type="entry name" value="PII_GLNB_DOM"/>
    <property type="match status" value="1"/>
</dbReference>
<evidence type="ECO:0000313" key="2">
    <source>
        <dbReference type="Proteomes" id="UP000319557"/>
    </source>
</evidence>
<dbReference type="Gene3D" id="3.30.70.120">
    <property type="match status" value="1"/>
</dbReference>
<dbReference type="KEGG" id="ruv:EC9_09820"/>
<protein>
    <submittedName>
        <fullName evidence="1">Nitrogen regulatory protein P-II 2</fullName>
    </submittedName>
</protein>
<dbReference type="EMBL" id="CP036261">
    <property type="protein sequence ID" value="QDS86808.1"/>
    <property type="molecule type" value="Genomic_DNA"/>
</dbReference>
<dbReference type="PANTHER" id="PTHR30115">
    <property type="entry name" value="NITROGEN REGULATORY PROTEIN P-II"/>
    <property type="match status" value="1"/>
</dbReference>
<dbReference type="InterPro" id="IPR011322">
    <property type="entry name" value="N-reg_PII-like_a/b"/>
</dbReference>
<dbReference type="Proteomes" id="UP000319557">
    <property type="component" value="Chromosome"/>
</dbReference>
<evidence type="ECO:0000313" key="1">
    <source>
        <dbReference type="EMBL" id="QDS86808.1"/>
    </source>
</evidence>
<dbReference type="PRINTS" id="PR00340">
    <property type="entry name" value="PIIGLNB"/>
</dbReference>
<dbReference type="PANTHER" id="PTHR30115:SF11">
    <property type="entry name" value="NITROGEN REGULATORY PROTEIN P-II HOMOLOG"/>
    <property type="match status" value="1"/>
</dbReference>
<reference evidence="1 2" key="1">
    <citation type="submission" date="2019-02" db="EMBL/GenBank/DDBJ databases">
        <title>Deep-cultivation of Planctomycetes and their phenomic and genomic characterization uncovers novel biology.</title>
        <authorList>
            <person name="Wiegand S."/>
            <person name="Jogler M."/>
            <person name="Boedeker C."/>
            <person name="Pinto D."/>
            <person name="Vollmers J."/>
            <person name="Rivas-Marin E."/>
            <person name="Kohn T."/>
            <person name="Peeters S.H."/>
            <person name="Heuer A."/>
            <person name="Rast P."/>
            <person name="Oberbeckmann S."/>
            <person name="Bunk B."/>
            <person name="Jeske O."/>
            <person name="Meyerdierks A."/>
            <person name="Storesund J.E."/>
            <person name="Kallscheuer N."/>
            <person name="Luecker S."/>
            <person name="Lage O.M."/>
            <person name="Pohl T."/>
            <person name="Merkel B.J."/>
            <person name="Hornburger P."/>
            <person name="Mueller R.-W."/>
            <person name="Bruemmer F."/>
            <person name="Labrenz M."/>
            <person name="Spormann A.M."/>
            <person name="Op den Camp H."/>
            <person name="Overmann J."/>
            <person name="Amann R."/>
            <person name="Jetten M.S.M."/>
            <person name="Mascher T."/>
            <person name="Medema M.H."/>
            <person name="Devos D.P."/>
            <person name="Kaster A.-K."/>
            <person name="Ovreas L."/>
            <person name="Rohde M."/>
            <person name="Galperin M.Y."/>
            <person name="Jogler C."/>
        </authorList>
    </citation>
    <scope>NUCLEOTIDE SEQUENCE [LARGE SCALE GENOMIC DNA]</scope>
    <source>
        <strain evidence="1 2">EC9</strain>
    </source>
</reference>
<dbReference type="AlphaFoldDB" id="A0A517LW09"/>